<proteinExistence type="predicted"/>
<comment type="caution">
    <text evidence="3">The sequence shown here is derived from an EMBL/GenBank/DDBJ whole genome shotgun (WGS) entry which is preliminary data.</text>
</comment>
<keyword evidence="4" id="KW-1185">Reference proteome</keyword>
<evidence type="ECO:0000313" key="4">
    <source>
        <dbReference type="Proteomes" id="UP001500839"/>
    </source>
</evidence>
<dbReference type="RefSeq" id="WP_345602286.1">
    <property type="nucleotide sequence ID" value="NZ_BAABKQ010000001.1"/>
</dbReference>
<keyword evidence="2" id="KW-0812">Transmembrane</keyword>
<keyword evidence="2" id="KW-1133">Transmembrane helix</keyword>
<feature type="transmembrane region" description="Helical" evidence="2">
    <location>
        <begin position="26"/>
        <end position="43"/>
    </location>
</feature>
<protein>
    <submittedName>
        <fullName evidence="3">Uncharacterized protein</fullName>
    </submittedName>
</protein>
<gene>
    <name evidence="3" type="ORF">GCM10023353_21220</name>
</gene>
<reference evidence="4" key="1">
    <citation type="journal article" date="2019" name="Int. J. Syst. Evol. Microbiol.">
        <title>The Global Catalogue of Microorganisms (GCM) 10K type strain sequencing project: providing services to taxonomists for standard genome sequencing and annotation.</title>
        <authorList>
            <consortium name="The Broad Institute Genomics Platform"/>
            <consortium name="The Broad Institute Genome Sequencing Center for Infectious Disease"/>
            <person name="Wu L."/>
            <person name="Ma J."/>
        </authorList>
    </citation>
    <scope>NUCLEOTIDE SEQUENCE [LARGE SCALE GENOMIC DNA]</scope>
    <source>
        <strain evidence="4">JCM 18542</strain>
    </source>
</reference>
<accession>A0ABP9CQC2</accession>
<dbReference type="Proteomes" id="UP001500839">
    <property type="component" value="Unassembled WGS sequence"/>
</dbReference>
<dbReference type="EMBL" id="BAABKQ010000001">
    <property type="protein sequence ID" value="GAA4815371.1"/>
    <property type="molecule type" value="Genomic_DNA"/>
</dbReference>
<sequence>MIALGDGAVNVNLVAPAEVRPKLQRLLLIAVGVGVILGMFFGINFSWWVGVIVALVIAVPLVVIAVAGMRRNQSIDGTVLTSRSGPTRVVDLATADSVTITVNRSRVDQAMLRADNVAVTLAVYSGERGRELPIDAVAALERGLRAADTLARHEVIEPRADDAAADAGPGDGRADGPASLTELAGLLKAHLRAEAMGTPLAERPLHKAIQATGAGHAGTAVTSAQVREITE</sequence>
<evidence type="ECO:0000256" key="1">
    <source>
        <dbReference type="SAM" id="MobiDB-lite"/>
    </source>
</evidence>
<feature type="transmembrane region" description="Helical" evidence="2">
    <location>
        <begin position="49"/>
        <end position="68"/>
    </location>
</feature>
<evidence type="ECO:0000256" key="2">
    <source>
        <dbReference type="SAM" id="Phobius"/>
    </source>
</evidence>
<evidence type="ECO:0000313" key="3">
    <source>
        <dbReference type="EMBL" id="GAA4815371.1"/>
    </source>
</evidence>
<organism evidence="3 4">
    <name type="scientific">Tomitella cavernea</name>
    <dbReference type="NCBI Taxonomy" id="1387982"/>
    <lineage>
        <taxon>Bacteria</taxon>
        <taxon>Bacillati</taxon>
        <taxon>Actinomycetota</taxon>
        <taxon>Actinomycetes</taxon>
        <taxon>Mycobacteriales</taxon>
        <taxon>Tomitella</taxon>
    </lineage>
</organism>
<keyword evidence="2" id="KW-0472">Membrane</keyword>
<name>A0ABP9CQC2_9ACTN</name>
<feature type="region of interest" description="Disordered" evidence="1">
    <location>
        <begin position="158"/>
        <end position="178"/>
    </location>
</feature>